<evidence type="ECO:0000256" key="1">
    <source>
        <dbReference type="SAM" id="MobiDB-lite"/>
    </source>
</evidence>
<feature type="compositionally biased region" description="Polar residues" evidence="1">
    <location>
        <begin position="175"/>
        <end position="189"/>
    </location>
</feature>
<dbReference type="AlphaFoldDB" id="A0AAV7THU5"/>
<organism evidence="3 4">
    <name type="scientific">Pleurodeles waltl</name>
    <name type="common">Iberian ribbed newt</name>
    <dbReference type="NCBI Taxonomy" id="8319"/>
    <lineage>
        <taxon>Eukaryota</taxon>
        <taxon>Metazoa</taxon>
        <taxon>Chordata</taxon>
        <taxon>Craniata</taxon>
        <taxon>Vertebrata</taxon>
        <taxon>Euteleostomi</taxon>
        <taxon>Amphibia</taxon>
        <taxon>Batrachia</taxon>
        <taxon>Caudata</taxon>
        <taxon>Salamandroidea</taxon>
        <taxon>Salamandridae</taxon>
        <taxon>Pleurodelinae</taxon>
        <taxon>Pleurodeles</taxon>
    </lineage>
</organism>
<reference evidence="3" key="1">
    <citation type="journal article" date="2022" name="bioRxiv">
        <title>Sequencing and chromosome-scale assembly of the giantPleurodeles waltlgenome.</title>
        <authorList>
            <person name="Brown T."/>
            <person name="Elewa A."/>
            <person name="Iarovenko S."/>
            <person name="Subramanian E."/>
            <person name="Araus A.J."/>
            <person name="Petzold A."/>
            <person name="Susuki M."/>
            <person name="Suzuki K.-i.T."/>
            <person name="Hayashi T."/>
            <person name="Toyoda A."/>
            <person name="Oliveira C."/>
            <person name="Osipova E."/>
            <person name="Leigh N.D."/>
            <person name="Simon A."/>
            <person name="Yun M.H."/>
        </authorList>
    </citation>
    <scope>NUCLEOTIDE SEQUENCE</scope>
    <source>
        <strain evidence="3">20211129_DDA</strain>
        <tissue evidence="3">Liver</tissue>
    </source>
</reference>
<evidence type="ECO:0000256" key="2">
    <source>
        <dbReference type="SAM" id="SignalP"/>
    </source>
</evidence>
<sequence>MMTSASMMWFLFAVIITTGRGVWVRPNVAENVVTDLHVTCTPQAGNVTDDQENVSLCNVKVPGGKWMAAKAVTWKGPGQNIRHANGLNELQGMPATVQALNYMLNMICKYCDTILPRLEAIRRYAQVTFAKFDMAAKYTKDTAIQMTIDAKQLMHTASRIQQVTEHHWAGHGPGSNPTVVTSGPSATQRRPQKNKRSVVKRGWSSVPGVALTASDLRQASGAGLSDLRGVPRLFAVRDIWRPVPRWVAVLSPGRSAQHREAAAQLEKKKREKKWDWRQRSGPAAPRGACAISGTRTPLSGRSGCAPQRGEHSTGAGGAGAPTKRKKKNI</sequence>
<keyword evidence="4" id="KW-1185">Reference proteome</keyword>
<evidence type="ECO:0000313" key="3">
    <source>
        <dbReference type="EMBL" id="KAJ1175373.1"/>
    </source>
</evidence>
<comment type="caution">
    <text evidence="3">The sequence shown here is derived from an EMBL/GenBank/DDBJ whole genome shotgun (WGS) entry which is preliminary data.</text>
</comment>
<keyword evidence="2" id="KW-0732">Signal</keyword>
<feature type="chain" id="PRO_5043642013" evidence="2">
    <location>
        <begin position="22"/>
        <end position="329"/>
    </location>
</feature>
<feature type="region of interest" description="Disordered" evidence="1">
    <location>
        <begin position="264"/>
        <end position="329"/>
    </location>
</feature>
<protein>
    <submittedName>
        <fullName evidence="3">Uncharacterized protein</fullName>
    </submittedName>
</protein>
<feature type="region of interest" description="Disordered" evidence="1">
    <location>
        <begin position="167"/>
        <end position="198"/>
    </location>
</feature>
<proteinExistence type="predicted"/>
<dbReference type="EMBL" id="JANPWB010000006">
    <property type="protein sequence ID" value="KAJ1175373.1"/>
    <property type="molecule type" value="Genomic_DNA"/>
</dbReference>
<evidence type="ECO:0000313" key="4">
    <source>
        <dbReference type="Proteomes" id="UP001066276"/>
    </source>
</evidence>
<gene>
    <name evidence="3" type="ORF">NDU88_000661</name>
</gene>
<feature type="signal peptide" evidence="2">
    <location>
        <begin position="1"/>
        <end position="21"/>
    </location>
</feature>
<accession>A0AAV7THU5</accession>
<feature type="compositionally biased region" description="Basic and acidic residues" evidence="1">
    <location>
        <begin position="264"/>
        <end position="278"/>
    </location>
</feature>
<dbReference type="Proteomes" id="UP001066276">
    <property type="component" value="Chromosome 3_2"/>
</dbReference>
<name>A0AAV7THU5_PLEWA</name>